<comment type="domain">
    <text evidence="7">The N-terminal region contains the highly conserved SGGXDS motif, predicted to be a P-loop motif involved in ATP binding.</text>
</comment>
<name>A0ABZ2U6Q4_9ACTN</name>
<gene>
    <name evidence="7 10" type="primary">tilS</name>
    <name evidence="10" type="ORF">RVF87_10465</name>
</gene>
<dbReference type="PANTHER" id="PTHR43033">
    <property type="entry name" value="TRNA(ILE)-LYSIDINE SYNTHASE-RELATED"/>
    <property type="match status" value="1"/>
</dbReference>
<dbReference type="SUPFAM" id="SSF52402">
    <property type="entry name" value="Adenine nucleotide alpha hydrolases-like"/>
    <property type="match status" value="1"/>
</dbReference>
<dbReference type="InterPro" id="IPR012094">
    <property type="entry name" value="tRNA_Ile_lys_synt"/>
</dbReference>
<evidence type="ECO:0000256" key="5">
    <source>
        <dbReference type="ARBA" id="ARBA00022840"/>
    </source>
</evidence>
<dbReference type="Gene3D" id="1.20.59.20">
    <property type="match status" value="1"/>
</dbReference>
<evidence type="ECO:0000256" key="6">
    <source>
        <dbReference type="ARBA" id="ARBA00048539"/>
    </source>
</evidence>
<dbReference type="InterPro" id="IPR012795">
    <property type="entry name" value="tRNA_Ile_lys_synt_N"/>
</dbReference>
<keyword evidence="1 7" id="KW-0963">Cytoplasm</keyword>
<keyword evidence="2 7" id="KW-0436">Ligase</keyword>
<evidence type="ECO:0000259" key="9">
    <source>
        <dbReference type="Pfam" id="PF09179"/>
    </source>
</evidence>
<comment type="similarity">
    <text evidence="7">Belongs to the tRNA(Ile)-lysidine synthase family.</text>
</comment>
<dbReference type="Pfam" id="PF09179">
    <property type="entry name" value="TilS"/>
    <property type="match status" value="1"/>
</dbReference>
<dbReference type="HAMAP" id="MF_01161">
    <property type="entry name" value="tRNA_Ile_lys_synt"/>
    <property type="match status" value="1"/>
</dbReference>
<dbReference type="EMBL" id="CP136137">
    <property type="protein sequence ID" value="WYY09455.1"/>
    <property type="molecule type" value="Genomic_DNA"/>
</dbReference>
<dbReference type="PANTHER" id="PTHR43033:SF1">
    <property type="entry name" value="TRNA(ILE)-LYSIDINE SYNTHASE-RELATED"/>
    <property type="match status" value="1"/>
</dbReference>
<evidence type="ECO:0000313" key="10">
    <source>
        <dbReference type="EMBL" id="WYY09455.1"/>
    </source>
</evidence>
<proteinExistence type="inferred from homology"/>
<evidence type="ECO:0000256" key="3">
    <source>
        <dbReference type="ARBA" id="ARBA00022694"/>
    </source>
</evidence>
<dbReference type="SUPFAM" id="SSF82829">
    <property type="entry name" value="MesJ substrate recognition domain-like"/>
    <property type="match status" value="1"/>
</dbReference>
<feature type="binding site" evidence="7">
    <location>
        <begin position="41"/>
        <end position="46"/>
    </location>
    <ligand>
        <name>ATP</name>
        <dbReference type="ChEBI" id="CHEBI:30616"/>
    </ligand>
</feature>
<keyword evidence="5 7" id="KW-0067">ATP-binding</keyword>
<dbReference type="CDD" id="cd01992">
    <property type="entry name" value="TilS_N"/>
    <property type="match status" value="1"/>
</dbReference>
<dbReference type="EC" id="6.3.4.19" evidence="7"/>
<sequence>MDRARSLTSDASAEAQRAIIGAVRAFAAQYAPADRVCVALSGGADSLALTAAAVRAGLEVHAVVVDHRLQDGSGGVADRAAATARSLGATAEVRAVTVTGAGGTEAAARRARYAALDEARSARPVLLGHTLDDQAETVLLGLGRGSGARSLAGMRPWSRPWGRPLLGIRRAQTRAACAGWELPVWDDPHNDDPRFTRVRVRSEVLPLLDDVLGGGVAEALARTATQLQDDLDALDAPAEELLAECAYGRTLDLEPLDDAPAALRTRVLRAWLLSIGAAEPSYRVVSAVDALVTDWHGQGPIAVGGDQRARLVVTRRARELHIKREAR</sequence>
<comment type="subcellular location">
    <subcellularLocation>
        <location evidence="7">Cytoplasm</location>
    </subcellularLocation>
</comment>
<dbReference type="InterPro" id="IPR011063">
    <property type="entry name" value="TilS/TtcA_N"/>
</dbReference>
<dbReference type="RefSeq" id="WP_066165361.1">
    <property type="nucleotide sequence ID" value="NZ_CP136137.1"/>
</dbReference>
<comment type="catalytic activity">
    <reaction evidence="6 7">
        <text>cytidine(34) in tRNA(Ile2) + L-lysine + ATP = lysidine(34) in tRNA(Ile2) + AMP + diphosphate + H(+)</text>
        <dbReference type="Rhea" id="RHEA:43744"/>
        <dbReference type="Rhea" id="RHEA-COMP:10625"/>
        <dbReference type="Rhea" id="RHEA-COMP:10670"/>
        <dbReference type="ChEBI" id="CHEBI:15378"/>
        <dbReference type="ChEBI" id="CHEBI:30616"/>
        <dbReference type="ChEBI" id="CHEBI:32551"/>
        <dbReference type="ChEBI" id="CHEBI:33019"/>
        <dbReference type="ChEBI" id="CHEBI:82748"/>
        <dbReference type="ChEBI" id="CHEBI:83665"/>
        <dbReference type="ChEBI" id="CHEBI:456215"/>
        <dbReference type="EC" id="6.3.4.19"/>
    </reaction>
</comment>
<feature type="domain" description="tRNA(Ile)-lysidine/2-thiocytidine synthase N-terminal" evidence="8">
    <location>
        <begin position="36"/>
        <end position="202"/>
    </location>
</feature>
<keyword evidence="4 7" id="KW-0547">Nucleotide-binding</keyword>
<dbReference type="InterPro" id="IPR014729">
    <property type="entry name" value="Rossmann-like_a/b/a_fold"/>
</dbReference>
<accession>A0ABZ2U6Q4</accession>
<keyword evidence="11" id="KW-1185">Reference proteome</keyword>
<protein>
    <recommendedName>
        <fullName evidence="7">tRNA(Ile)-lysidine synthase</fullName>
        <ecNumber evidence="7">6.3.4.19</ecNumber>
    </recommendedName>
    <alternativeName>
        <fullName evidence="7">tRNA(Ile)-2-lysyl-cytidine synthase</fullName>
    </alternativeName>
    <alternativeName>
        <fullName evidence="7">tRNA(Ile)-lysidine synthetase</fullName>
    </alternativeName>
</protein>
<organism evidence="10 11">
    <name type="scientific">Gordonia hydrophobica</name>
    <dbReference type="NCBI Taxonomy" id="40516"/>
    <lineage>
        <taxon>Bacteria</taxon>
        <taxon>Bacillati</taxon>
        <taxon>Actinomycetota</taxon>
        <taxon>Actinomycetes</taxon>
        <taxon>Mycobacteriales</taxon>
        <taxon>Gordoniaceae</taxon>
        <taxon>Gordonia</taxon>
    </lineage>
</organism>
<feature type="domain" description="tRNA(Ile)-lysidine synthase substrate-binding" evidence="9">
    <location>
        <begin position="251"/>
        <end position="313"/>
    </location>
</feature>
<evidence type="ECO:0000256" key="4">
    <source>
        <dbReference type="ARBA" id="ARBA00022741"/>
    </source>
</evidence>
<dbReference type="GO" id="GO:0032267">
    <property type="term" value="F:tRNA(Ile)-lysidine synthase activity"/>
    <property type="evidence" value="ECO:0007669"/>
    <property type="project" value="UniProtKB-EC"/>
</dbReference>
<evidence type="ECO:0000256" key="7">
    <source>
        <dbReference type="HAMAP-Rule" id="MF_01161"/>
    </source>
</evidence>
<dbReference type="InterPro" id="IPR015262">
    <property type="entry name" value="tRNA_Ile_lys_synt_subst-bd"/>
</dbReference>
<evidence type="ECO:0000313" key="11">
    <source>
        <dbReference type="Proteomes" id="UP001479933"/>
    </source>
</evidence>
<dbReference type="Pfam" id="PF01171">
    <property type="entry name" value="ATP_bind_3"/>
    <property type="match status" value="1"/>
</dbReference>
<keyword evidence="3 7" id="KW-0819">tRNA processing</keyword>
<dbReference type="Proteomes" id="UP001479933">
    <property type="component" value="Chromosome"/>
</dbReference>
<evidence type="ECO:0000256" key="1">
    <source>
        <dbReference type="ARBA" id="ARBA00022490"/>
    </source>
</evidence>
<evidence type="ECO:0000259" key="8">
    <source>
        <dbReference type="Pfam" id="PF01171"/>
    </source>
</evidence>
<reference evidence="10 11" key="1">
    <citation type="journal article" date="2023" name="Virus Evol.">
        <title>Computational host range prediction-The good, the bad, and the ugly.</title>
        <authorList>
            <person name="Howell A.A."/>
            <person name="Versoza C.J."/>
            <person name="Pfeifer S.P."/>
        </authorList>
    </citation>
    <scope>NUCLEOTIDE SEQUENCE [LARGE SCALE GENOMIC DNA]</scope>
    <source>
        <strain evidence="10 11">1610/1b</strain>
    </source>
</reference>
<comment type="function">
    <text evidence="7">Ligates lysine onto the cytidine present at position 34 of the AUA codon-specific tRNA(Ile) that contains the anticodon CAU, in an ATP-dependent manner. Cytidine is converted to lysidine, thus changing the amino acid specificity of the tRNA from methionine to isoleucine.</text>
</comment>
<evidence type="ECO:0000256" key="2">
    <source>
        <dbReference type="ARBA" id="ARBA00022598"/>
    </source>
</evidence>
<dbReference type="Gene3D" id="3.40.50.620">
    <property type="entry name" value="HUPs"/>
    <property type="match status" value="1"/>
</dbReference>
<dbReference type="NCBIfam" id="TIGR02432">
    <property type="entry name" value="lysidine_TilS_N"/>
    <property type="match status" value="1"/>
</dbReference>